<sequence>MNTRWDIGYFGGLKVIDRETGIKNTVPKGMGKILQEIDKVQNGDSTWNKAFENIEEILKKSAEENEHGFFNRRGETTQIFYEKSKKILSDLRSKPEVVVKQLSISPEKHDLGIVISEPEENTSNNNRALEQPVAVKVKNSIGGISSDKLFISESGYAYNVDDIIKNFRKLDGPVIFVDYLNPDSQESTIHFTTNDIQQLLDFPSIKEAVYKLCSPKDQQEDRLIELAELANNIPQEVLDAMYEVHKIGVAIPFQKRANESEYSVLMSPSMIALNEAVNKMTPAEKLSLKLFMDIMPYNYEIMRSVSRTPPTGPSMLEEDLRKQLNEGKCGNGFAEAMKVLPDIIRSFQEIQKVSEQGYFTQSKITP</sequence>
<dbReference type="AlphaFoldDB" id="A0A0W1AGL8"/>
<evidence type="ECO:0000313" key="2">
    <source>
        <dbReference type="Proteomes" id="UP000054729"/>
    </source>
</evidence>
<accession>A0A0W1AGL8</accession>
<dbReference type="EMBL" id="LNZB01000031">
    <property type="protein sequence ID" value="KTD80388.1"/>
    <property type="molecule type" value="Genomic_DNA"/>
</dbReference>
<dbReference type="STRING" id="66969.Lwal_1085"/>
<dbReference type="Proteomes" id="UP000054729">
    <property type="component" value="Unassembled WGS sequence"/>
</dbReference>
<name>A0A0W1AGL8_9GAMM</name>
<comment type="caution">
    <text evidence="1">The sequence shown here is derived from an EMBL/GenBank/DDBJ whole genome shotgun (WGS) entry which is preliminary data.</text>
</comment>
<dbReference type="PATRIC" id="fig|66969.6.peg.1189"/>
<organism evidence="1 2">
    <name type="scientific">Legionella waltersii</name>
    <dbReference type="NCBI Taxonomy" id="66969"/>
    <lineage>
        <taxon>Bacteria</taxon>
        <taxon>Pseudomonadati</taxon>
        <taxon>Pseudomonadota</taxon>
        <taxon>Gammaproteobacteria</taxon>
        <taxon>Legionellales</taxon>
        <taxon>Legionellaceae</taxon>
        <taxon>Legionella</taxon>
    </lineage>
</organism>
<protein>
    <submittedName>
        <fullName evidence="1">Uncharacterized protein</fullName>
    </submittedName>
</protein>
<keyword evidence="2" id="KW-1185">Reference proteome</keyword>
<reference evidence="1 2" key="1">
    <citation type="submission" date="2015-11" db="EMBL/GenBank/DDBJ databases">
        <title>Genomic analysis of 38 Legionella species identifies large and diverse effector repertoires.</title>
        <authorList>
            <person name="Burstein D."/>
            <person name="Amaro F."/>
            <person name="Zusman T."/>
            <person name="Lifshitz Z."/>
            <person name="Cohen O."/>
            <person name="Gilbert J.A."/>
            <person name="Pupko T."/>
            <person name="Shuman H.A."/>
            <person name="Segal G."/>
        </authorList>
    </citation>
    <scope>NUCLEOTIDE SEQUENCE [LARGE SCALE GENOMIC DNA]</scope>
    <source>
        <strain evidence="1 2">ATCC 51914</strain>
    </source>
</reference>
<dbReference type="RefSeq" id="WP_058479877.1">
    <property type="nucleotide sequence ID" value="NZ_CAAAIQ010000033.1"/>
</dbReference>
<evidence type="ECO:0000313" key="1">
    <source>
        <dbReference type="EMBL" id="KTD80388.1"/>
    </source>
</evidence>
<dbReference type="OrthoDB" id="5635208at2"/>
<proteinExistence type="predicted"/>
<gene>
    <name evidence="1" type="ORF">Lwal_1085</name>
</gene>